<evidence type="ECO:0000313" key="3">
    <source>
        <dbReference type="Proteomes" id="UP000255425"/>
    </source>
</evidence>
<evidence type="ECO:0000313" key="2">
    <source>
        <dbReference type="EMBL" id="SUM73964.1"/>
    </source>
</evidence>
<sequence length="44" mass="5093">MKKIQSIILWLIILFLVVTISLYWDLGSLKGLIQSNYIIKCTLP</sequence>
<dbReference type="Proteomes" id="UP000255425">
    <property type="component" value="Unassembled WGS sequence"/>
</dbReference>
<reference evidence="2 3" key="1">
    <citation type="submission" date="2018-06" db="EMBL/GenBank/DDBJ databases">
        <authorList>
            <consortium name="Pathogen Informatics"/>
            <person name="Doyle S."/>
        </authorList>
    </citation>
    <scope>NUCLEOTIDE SEQUENCE [LARGE SCALE GENOMIC DNA]</scope>
    <source>
        <strain evidence="2 3">NCTC11807</strain>
    </source>
</reference>
<organism evidence="2 3">
    <name type="scientific">Staphylococcus saccharolyticus</name>
    <dbReference type="NCBI Taxonomy" id="33028"/>
    <lineage>
        <taxon>Bacteria</taxon>
        <taxon>Bacillati</taxon>
        <taxon>Bacillota</taxon>
        <taxon>Bacilli</taxon>
        <taxon>Bacillales</taxon>
        <taxon>Staphylococcaceae</taxon>
        <taxon>Staphylococcus</taxon>
    </lineage>
</organism>
<feature type="transmembrane region" description="Helical" evidence="1">
    <location>
        <begin position="7"/>
        <end position="24"/>
    </location>
</feature>
<dbReference type="EMBL" id="UHDZ01000001">
    <property type="protein sequence ID" value="SUM73964.1"/>
    <property type="molecule type" value="Genomic_DNA"/>
</dbReference>
<evidence type="ECO:0000256" key="1">
    <source>
        <dbReference type="SAM" id="Phobius"/>
    </source>
</evidence>
<protein>
    <submittedName>
        <fullName evidence="2">Uncharacterized protein</fullName>
    </submittedName>
</protein>
<keyword evidence="1" id="KW-1133">Transmembrane helix</keyword>
<name>A0A380H9U2_9STAP</name>
<keyword evidence="1" id="KW-0812">Transmembrane</keyword>
<accession>A0A380H9U2</accession>
<proteinExistence type="predicted"/>
<keyword evidence="1" id="KW-0472">Membrane</keyword>
<gene>
    <name evidence="2" type="ORF">NCTC11807_02378</name>
</gene>
<keyword evidence="3" id="KW-1185">Reference proteome</keyword>
<dbReference type="AlphaFoldDB" id="A0A380H9U2"/>